<evidence type="ECO:0000256" key="1">
    <source>
        <dbReference type="SAM" id="MobiDB-lite"/>
    </source>
</evidence>
<accession>A0A4Y7TRD9</accession>
<feature type="region of interest" description="Disordered" evidence="1">
    <location>
        <begin position="604"/>
        <end position="624"/>
    </location>
</feature>
<dbReference type="OrthoDB" id="3262423at2759"/>
<dbReference type="AlphaFoldDB" id="A0A4Y7TRD9"/>
<feature type="region of interest" description="Disordered" evidence="1">
    <location>
        <begin position="711"/>
        <end position="733"/>
    </location>
</feature>
<evidence type="ECO:0008006" key="4">
    <source>
        <dbReference type="Google" id="ProtNLM"/>
    </source>
</evidence>
<feature type="compositionally biased region" description="Polar residues" evidence="1">
    <location>
        <begin position="378"/>
        <end position="387"/>
    </location>
</feature>
<organism evidence="2 3">
    <name type="scientific">Coprinellus micaceus</name>
    <name type="common">Glistening ink-cap mushroom</name>
    <name type="synonym">Coprinus micaceus</name>
    <dbReference type="NCBI Taxonomy" id="71717"/>
    <lineage>
        <taxon>Eukaryota</taxon>
        <taxon>Fungi</taxon>
        <taxon>Dikarya</taxon>
        <taxon>Basidiomycota</taxon>
        <taxon>Agaricomycotina</taxon>
        <taxon>Agaricomycetes</taxon>
        <taxon>Agaricomycetidae</taxon>
        <taxon>Agaricales</taxon>
        <taxon>Agaricineae</taxon>
        <taxon>Psathyrellaceae</taxon>
        <taxon>Coprinellus</taxon>
    </lineage>
</organism>
<dbReference type="Proteomes" id="UP000298030">
    <property type="component" value="Unassembled WGS sequence"/>
</dbReference>
<evidence type="ECO:0000313" key="3">
    <source>
        <dbReference type="Proteomes" id="UP000298030"/>
    </source>
</evidence>
<sequence>MSDWRFPPSSTRSLPQPTSSPSEQPHSDDDLSPPRYSNLSLLQGPQIASRHSLNASPNSTDNAERSTRSSRFSLASWGSQFSLPSYATNDPETRSIPSSTRTLSYPPRYSTSSQNLRAARDGVNVRGQAVSTSEYAFDIMGGFKSERWATLRLYDERSSPQGGSKKKRHPRFSNTDTILGSVELHISSSQTIKRIELTLKGSVITGAVGDGGSTSFLEQGYTIWDRKFGDPRHLADDPRHDSSKYDGKLSGNWIFPFSIPFPTHADVSTLRAVYPKEGEGPVRFLPERLNDDDCPLTPFDLGGGPAGIQSDLHSAPDHSSNITPFDISAPHTLTEKGGSVSSRAEMRTQVPTTRFTAPIPTAPSIPSIEPYLQHRSEGSNAPPSSSGRTEKLGRLPPHRTLGIDSQRRLRGATSMHVPELPAAAIGYLLPQSFLERDVMVNVQYELTLTITHGRFSTKSRVNTPIIYAPVMVPSSMTLARQRAYRQGEIPPSPYLDPSGWKQLPLVSIRGTFNDRTVLAIRYTLSLATPLSYTRVIPCHLTISCDDASALNLFADPQTPRVRLRRSIRSLHNRAVVDEQAVAPSWSADGSGTLGNNMIANRPRLSRTPLRLSQNEKESPTSASPDIVPFVFAANDKETEETLESSHETSGQEIGVAIWCTPANFTQEPKVRRLYGEIRLPRELQPTCKFPLFNILYHIELLAPATNAFVPDTEANPSPHKTKATPTDLKEEAQGERVYLSHYVEITTNPRRDEPTPIPFVWVTDPLTAAPNRVESSDSVPTSPASQPL</sequence>
<evidence type="ECO:0000313" key="2">
    <source>
        <dbReference type="EMBL" id="TEB36747.1"/>
    </source>
</evidence>
<feature type="compositionally biased region" description="Polar residues" evidence="1">
    <location>
        <begin position="49"/>
        <end position="61"/>
    </location>
</feature>
<feature type="region of interest" description="Disordered" evidence="1">
    <location>
        <begin position="1"/>
        <end position="67"/>
    </location>
</feature>
<dbReference type="InterPro" id="IPR014752">
    <property type="entry name" value="Arrestin-like_C"/>
</dbReference>
<keyword evidence="3" id="KW-1185">Reference proteome</keyword>
<reference evidence="2 3" key="1">
    <citation type="journal article" date="2019" name="Nat. Ecol. Evol.">
        <title>Megaphylogeny resolves global patterns of mushroom evolution.</title>
        <authorList>
            <person name="Varga T."/>
            <person name="Krizsan K."/>
            <person name="Foldi C."/>
            <person name="Dima B."/>
            <person name="Sanchez-Garcia M."/>
            <person name="Sanchez-Ramirez S."/>
            <person name="Szollosi G.J."/>
            <person name="Szarkandi J.G."/>
            <person name="Papp V."/>
            <person name="Albert L."/>
            <person name="Andreopoulos W."/>
            <person name="Angelini C."/>
            <person name="Antonin V."/>
            <person name="Barry K.W."/>
            <person name="Bougher N.L."/>
            <person name="Buchanan P."/>
            <person name="Buyck B."/>
            <person name="Bense V."/>
            <person name="Catcheside P."/>
            <person name="Chovatia M."/>
            <person name="Cooper J."/>
            <person name="Damon W."/>
            <person name="Desjardin D."/>
            <person name="Finy P."/>
            <person name="Geml J."/>
            <person name="Haridas S."/>
            <person name="Hughes K."/>
            <person name="Justo A."/>
            <person name="Karasinski D."/>
            <person name="Kautmanova I."/>
            <person name="Kiss B."/>
            <person name="Kocsube S."/>
            <person name="Kotiranta H."/>
            <person name="LaButti K.M."/>
            <person name="Lechner B.E."/>
            <person name="Liimatainen K."/>
            <person name="Lipzen A."/>
            <person name="Lukacs Z."/>
            <person name="Mihaltcheva S."/>
            <person name="Morgado L.N."/>
            <person name="Niskanen T."/>
            <person name="Noordeloos M.E."/>
            <person name="Ohm R.A."/>
            <person name="Ortiz-Santana B."/>
            <person name="Ovrebo C."/>
            <person name="Racz N."/>
            <person name="Riley R."/>
            <person name="Savchenko A."/>
            <person name="Shiryaev A."/>
            <person name="Soop K."/>
            <person name="Spirin V."/>
            <person name="Szebenyi C."/>
            <person name="Tomsovsky M."/>
            <person name="Tulloss R.E."/>
            <person name="Uehling J."/>
            <person name="Grigoriev I.V."/>
            <person name="Vagvolgyi C."/>
            <person name="Papp T."/>
            <person name="Martin F.M."/>
            <person name="Miettinen O."/>
            <person name="Hibbett D.S."/>
            <person name="Nagy L.G."/>
        </authorList>
    </citation>
    <scope>NUCLEOTIDE SEQUENCE [LARGE SCALE GENOMIC DNA]</scope>
    <source>
        <strain evidence="2 3">FP101781</strain>
    </source>
</reference>
<proteinExistence type="predicted"/>
<dbReference type="EMBL" id="QPFP01000005">
    <property type="protein sequence ID" value="TEB36747.1"/>
    <property type="molecule type" value="Genomic_DNA"/>
</dbReference>
<feature type="region of interest" description="Disordered" evidence="1">
    <location>
        <begin position="373"/>
        <end position="400"/>
    </location>
</feature>
<feature type="region of interest" description="Disordered" evidence="1">
    <location>
        <begin position="83"/>
        <end position="115"/>
    </location>
</feature>
<name>A0A4Y7TRD9_COPMI</name>
<feature type="compositionally biased region" description="Polar residues" evidence="1">
    <location>
        <begin position="8"/>
        <end position="24"/>
    </location>
</feature>
<dbReference type="Gene3D" id="2.60.40.640">
    <property type="match status" value="1"/>
</dbReference>
<gene>
    <name evidence="2" type="ORF">FA13DRAFT_1787111</name>
</gene>
<feature type="region of interest" description="Disordered" evidence="1">
    <location>
        <begin position="316"/>
        <end position="347"/>
    </location>
</feature>
<comment type="caution">
    <text evidence="2">The sequence shown here is derived from an EMBL/GenBank/DDBJ whole genome shotgun (WGS) entry which is preliminary data.</text>
</comment>
<protein>
    <recommendedName>
        <fullName evidence="4">Arrestin-like N-terminal domain-containing protein</fullName>
    </recommendedName>
</protein>